<name>A0A9D5CBG8_9LILI</name>
<sequence>MKKESDASSPSPAIRTMKFAPKIPPKKAAKASTPKPEPLETKDDVIDKDLLSKLNSHQGPGRRMSNDRKFSFAIGSDSTKARSFGKPRVGFDDHVCSGSGPKKEKEYVEPWDYRHSYHPVTLPLRRPYMGNPETLDEEEFGAGSISTTALDESFIDPTDELGLLEMRDEAQMFLFQLPKHLPVPKFPNVDVKGKSVLQEEDNTEVGKMGLNNIKGGNVLKGCTLKELPAGFMGKLLVYTSGAIKLKLGETLFDVSPGSDCVFAQDVAAISTEMMQCCIIGELGPRAIVMPNVDSLPGFIEVSITFECPILIAASLDISDSSTRHMVGWLLQYTCYNLYYSADVLREPSLRNNLLGHLRTAWLGMWSVGCYGTIGIVTLLQYRQPPRA</sequence>
<keyword evidence="2" id="KW-0240">DNA-directed RNA polymerase</keyword>
<dbReference type="EMBL" id="JAGGNH010000006">
    <property type="protein sequence ID" value="KAJ0969325.1"/>
    <property type="molecule type" value="Genomic_DNA"/>
</dbReference>
<feature type="transmembrane region" description="Helical" evidence="6">
    <location>
        <begin position="360"/>
        <end position="381"/>
    </location>
</feature>
<evidence type="ECO:0000256" key="3">
    <source>
        <dbReference type="ARBA" id="ARBA00023163"/>
    </source>
</evidence>
<keyword evidence="3" id="KW-0804">Transcription</keyword>
<evidence type="ECO:0000256" key="2">
    <source>
        <dbReference type="ARBA" id="ARBA00022478"/>
    </source>
</evidence>
<dbReference type="GO" id="GO:0003677">
    <property type="term" value="F:DNA binding"/>
    <property type="evidence" value="ECO:0007669"/>
    <property type="project" value="InterPro"/>
</dbReference>
<evidence type="ECO:0000256" key="4">
    <source>
        <dbReference type="ARBA" id="ARBA00023242"/>
    </source>
</evidence>
<keyword evidence="6" id="KW-1133">Transmembrane helix</keyword>
<comment type="subcellular location">
    <subcellularLocation>
        <location evidence="1">Nucleus</location>
    </subcellularLocation>
</comment>
<dbReference type="GO" id="GO:0042797">
    <property type="term" value="P:tRNA transcription by RNA polymerase III"/>
    <property type="evidence" value="ECO:0007669"/>
    <property type="project" value="TreeGrafter"/>
</dbReference>
<dbReference type="PANTHER" id="PTHR13408">
    <property type="entry name" value="DNA-DIRECTED RNA POLYMERASE III"/>
    <property type="match status" value="1"/>
</dbReference>
<dbReference type="Pfam" id="PF05132">
    <property type="entry name" value="RNA_pol_Rpc4"/>
    <property type="match status" value="1"/>
</dbReference>
<proteinExistence type="predicted"/>
<feature type="compositionally biased region" description="Basic and acidic residues" evidence="5">
    <location>
        <begin position="37"/>
        <end position="51"/>
    </location>
</feature>
<evidence type="ECO:0000313" key="8">
    <source>
        <dbReference type="Proteomes" id="UP001085076"/>
    </source>
</evidence>
<gene>
    <name evidence="7" type="ORF">J5N97_022202</name>
</gene>
<keyword evidence="6" id="KW-0812">Transmembrane</keyword>
<dbReference type="PANTHER" id="PTHR13408:SF0">
    <property type="entry name" value="DNA-DIRECTED RNA POLYMERASE III SUBUNIT RPC4"/>
    <property type="match status" value="1"/>
</dbReference>
<evidence type="ECO:0008006" key="9">
    <source>
        <dbReference type="Google" id="ProtNLM"/>
    </source>
</evidence>
<evidence type="ECO:0000256" key="5">
    <source>
        <dbReference type="SAM" id="MobiDB-lite"/>
    </source>
</evidence>
<organism evidence="7 8">
    <name type="scientific">Dioscorea zingiberensis</name>
    <dbReference type="NCBI Taxonomy" id="325984"/>
    <lineage>
        <taxon>Eukaryota</taxon>
        <taxon>Viridiplantae</taxon>
        <taxon>Streptophyta</taxon>
        <taxon>Embryophyta</taxon>
        <taxon>Tracheophyta</taxon>
        <taxon>Spermatophyta</taxon>
        <taxon>Magnoliopsida</taxon>
        <taxon>Liliopsida</taxon>
        <taxon>Dioscoreales</taxon>
        <taxon>Dioscoreaceae</taxon>
        <taxon>Dioscorea</taxon>
    </lineage>
</organism>
<dbReference type="AlphaFoldDB" id="A0A9D5CBG8"/>
<keyword evidence="6" id="KW-0472">Membrane</keyword>
<reference evidence="7" key="1">
    <citation type="submission" date="2021-03" db="EMBL/GenBank/DDBJ databases">
        <authorList>
            <person name="Li Z."/>
            <person name="Yang C."/>
        </authorList>
    </citation>
    <scope>NUCLEOTIDE SEQUENCE</scope>
    <source>
        <strain evidence="7">Dzin_1.0</strain>
        <tissue evidence="7">Leaf</tissue>
    </source>
</reference>
<reference evidence="7" key="2">
    <citation type="journal article" date="2022" name="Hortic Res">
        <title>The genome of Dioscorea zingiberensis sheds light on the biosynthesis, origin and evolution of the medicinally important diosgenin saponins.</title>
        <authorList>
            <person name="Li Y."/>
            <person name="Tan C."/>
            <person name="Li Z."/>
            <person name="Guo J."/>
            <person name="Li S."/>
            <person name="Chen X."/>
            <person name="Wang C."/>
            <person name="Dai X."/>
            <person name="Yang H."/>
            <person name="Song W."/>
            <person name="Hou L."/>
            <person name="Xu J."/>
            <person name="Tong Z."/>
            <person name="Xu A."/>
            <person name="Yuan X."/>
            <person name="Wang W."/>
            <person name="Yang Q."/>
            <person name="Chen L."/>
            <person name="Sun Z."/>
            <person name="Wang K."/>
            <person name="Pan B."/>
            <person name="Chen J."/>
            <person name="Bao Y."/>
            <person name="Liu F."/>
            <person name="Qi X."/>
            <person name="Gang D.R."/>
            <person name="Wen J."/>
            <person name="Li J."/>
        </authorList>
    </citation>
    <scope>NUCLEOTIDE SEQUENCE</scope>
    <source>
        <strain evidence="7">Dzin_1.0</strain>
    </source>
</reference>
<keyword evidence="8" id="KW-1185">Reference proteome</keyword>
<protein>
    <recommendedName>
        <fullName evidence="9">DNA-directed RNA polymerase III subunit RPC4</fullName>
    </recommendedName>
</protein>
<keyword evidence="4" id="KW-0539">Nucleus</keyword>
<evidence type="ECO:0000256" key="1">
    <source>
        <dbReference type="ARBA" id="ARBA00004123"/>
    </source>
</evidence>
<dbReference type="Proteomes" id="UP001085076">
    <property type="component" value="Miscellaneous, Linkage group lg06"/>
</dbReference>
<feature type="region of interest" description="Disordered" evidence="5">
    <location>
        <begin position="1"/>
        <end position="67"/>
    </location>
</feature>
<evidence type="ECO:0000256" key="6">
    <source>
        <dbReference type="SAM" id="Phobius"/>
    </source>
</evidence>
<accession>A0A9D5CBG8</accession>
<dbReference type="GO" id="GO:0005666">
    <property type="term" value="C:RNA polymerase III complex"/>
    <property type="evidence" value="ECO:0007669"/>
    <property type="project" value="InterPro"/>
</dbReference>
<evidence type="ECO:0000313" key="7">
    <source>
        <dbReference type="EMBL" id="KAJ0969325.1"/>
    </source>
</evidence>
<comment type="caution">
    <text evidence="7">The sequence shown here is derived from an EMBL/GenBank/DDBJ whole genome shotgun (WGS) entry which is preliminary data.</text>
</comment>
<dbReference type="OrthoDB" id="747670at2759"/>
<dbReference type="InterPro" id="IPR007811">
    <property type="entry name" value="RPC4"/>
</dbReference>